<dbReference type="EMBL" id="CAXKWB010042022">
    <property type="protein sequence ID" value="CAL4157374.1"/>
    <property type="molecule type" value="Genomic_DNA"/>
</dbReference>
<dbReference type="Pfam" id="PF12030">
    <property type="entry name" value="DUF3517"/>
    <property type="match status" value="1"/>
</dbReference>
<dbReference type="InterPro" id="IPR021905">
    <property type="entry name" value="DUF3517"/>
</dbReference>
<dbReference type="InterPro" id="IPR011989">
    <property type="entry name" value="ARM-like"/>
</dbReference>
<dbReference type="Proteomes" id="UP001497623">
    <property type="component" value="Unassembled WGS sequence"/>
</dbReference>
<evidence type="ECO:0000256" key="1">
    <source>
        <dbReference type="SAM" id="MobiDB-lite"/>
    </source>
</evidence>
<comment type="caution">
    <text evidence="3">The sequence shown here is derived from an EMBL/GenBank/DDBJ whole genome shotgun (WGS) entry which is preliminary data.</text>
</comment>
<feature type="compositionally biased region" description="Basic and acidic residues" evidence="1">
    <location>
        <begin position="436"/>
        <end position="446"/>
    </location>
</feature>
<accession>A0AAV2S115</accession>
<dbReference type="AlphaFoldDB" id="A0AAV2S115"/>
<proteinExistence type="predicted"/>
<dbReference type="InterPro" id="IPR016024">
    <property type="entry name" value="ARM-type_fold"/>
</dbReference>
<reference evidence="3 4" key="1">
    <citation type="submission" date="2024-05" db="EMBL/GenBank/DDBJ databases">
        <authorList>
            <person name="Wallberg A."/>
        </authorList>
    </citation>
    <scope>NUCLEOTIDE SEQUENCE [LARGE SCALE GENOMIC DNA]</scope>
</reference>
<organism evidence="3 4">
    <name type="scientific">Meganyctiphanes norvegica</name>
    <name type="common">Northern krill</name>
    <name type="synonym">Thysanopoda norvegica</name>
    <dbReference type="NCBI Taxonomy" id="48144"/>
    <lineage>
        <taxon>Eukaryota</taxon>
        <taxon>Metazoa</taxon>
        <taxon>Ecdysozoa</taxon>
        <taxon>Arthropoda</taxon>
        <taxon>Crustacea</taxon>
        <taxon>Multicrustacea</taxon>
        <taxon>Malacostraca</taxon>
        <taxon>Eumalacostraca</taxon>
        <taxon>Eucarida</taxon>
        <taxon>Euphausiacea</taxon>
        <taxon>Euphausiidae</taxon>
        <taxon>Meganyctiphanes</taxon>
    </lineage>
</organism>
<feature type="region of interest" description="Disordered" evidence="1">
    <location>
        <begin position="436"/>
        <end position="457"/>
    </location>
</feature>
<dbReference type="SUPFAM" id="SSF48371">
    <property type="entry name" value="ARM repeat"/>
    <property type="match status" value="1"/>
</dbReference>
<feature type="domain" description="DUF3517" evidence="2">
    <location>
        <begin position="61"/>
        <end position="361"/>
    </location>
</feature>
<evidence type="ECO:0000259" key="2">
    <source>
        <dbReference type="Pfam" id="PF12030"/>
    </source>
</evidence>
<gene>
    <name evidence="3" type="ORF">MNOR_LOCUS31869</name>
</gene>
<evidence type="ECO:0000313" key="4">
    <source>
        <dbReference type="Proteomes" id="UP001497623"/>
    </source>
</evidence>
<name>A0AAV2S115_MEGNR</name>
<dbReference type="Gene3D" id="1.25.10.10">
    <property type="entry name" value="Leucine-rich Repeat Variant"/>
    <property type="match status" value="1"/>
</dbReference>
<keyword evidence="4" id="KW-1185">Reference proteome</keyword>
<evidence type="ECO:0000313" key="3">
    <source>
        <dbReference type="EMBL" id="CAL4157374.1"/>
    </source>
</evidence>
<feature type="non-terminal residue" evidence="3">
    <location>
        <position position="1"/>
    </location>
</feature>
<sequence>PCLEAMTLGMNFLLNTYIRIKDKEENVIQLWVDLLYSFMQENRESSSWAVGYFMLEEGSSHLAPLLLECPDKMVRQQFSTLLSNVLLCECQHAGGITSVKPVVHQLLTLLGSDVLAAVKTSHQYFMLLKTYCDQGRDQCQQVLDLGGFTSLINFLLGPPDLEKRRWSPIQAQDFGPLHATCAALITQCNMRPHQTTESMSPDDGCNESSKLVMPVGMAQVLYGGDRSRWLREVIAAYKEVTGPIPTLTQALTEVATENSAFTNALLTTLMQQYSSAASNLLKELSQLIQDVLTISDSLQHNRISAALEGVQGTDGAQIVGLLDLIGANKNNDSRRAYQCIKLVVALSAKVPIARDILTSTQSRWQWAVDWLRGRMDDNSATFATVGNTSNDESNTKNFQRTTSAQLTLEEATALLSEIESTEMEIDCDPVEFYLGDIKESNSERENSPSQENDGEIT</sequence>
<protein>
    <recommendedName>
        <fullName evidence="2">DUF3517 domain-containing protein</fullName>
    </recommendedName>
</protein>